<dbReference type="SUPFAM" id="SSF159275">
    <property type="entry name" value="PA1994-like"/>
    <property type="match status" value="1"/>
</dbReference>
<evidence type="ECO:0000313" key="2">
    <source>
        <dbReference type="Proteomes" id="UP000030182"/>
    </source>
</evidence>
<protein>
    <submittedName>
        <fullName evidence="1">Uncharacterized protein</fullName>
    </submittedName>
</protein>
<comment type="caution">
    <text evidence="1">The sequence shown here is derived from an EMBL/GenBank/DDBJ whole genome shotgun (WGS) entry which is preliminary data.</text>
</comment>
<accession>A0ABR4SH83</accession>
<dbReference type="EMBL" id="JDRS01000025">
    <property type="protein sequence ID" value="KDS92495.1"/>
    <property type="molecule type" value="Genomic_DNA"/>
</dbReference>
<dbReference type="Proteomes" id="UP000030182">
    <property type="component" value="Unassembled WGS sequence"/>
</dbReference>
<proteinExistence type="predicted"/>
<gene>
    <name evidence="1" type="ORF">DHOM_10870</name>
</gene>
<keyword evidence="2" id="KW-1185">Reference proteome</keyword>
<reference evidence="1 2" key="1">
    <citation type="submission" date="2014-01" db="EMBL/GenBank/DDBJ databases">
        <title>Draft genome sequence of the multidrug-resistant clinical isolate Dermabacter hominis 1368.</title>
        <authorList>
            <person name="Albersmeier A."/>
            <person name="Bomholt C."/>
            <person name="Glaub A."/>
            <person name="Ruckert C."/>
            <person name="Soriano F."/>
            <person name="Fernandez-Natal I."/>
            <person name="Tauch A."/>
        </authorList>
    </citation>
    <scope>NUCLEOTIDE SEQUENCE [LARGE SCALE GENOMIC DNA]</scope>
    <source>
        <strain evidence="1 2">1368</strain>
    </source>
</reference>
<organism evidence="1 2">
    <name type="scientific">Dermabacter hominis 1368</name>
    <dbReference type="NCBI Taxonomy" id="1450519"/>
    <lineage>
        <taxon>Bacteria</taxon>
        <taxon>Bacillati</taxon>
        <taxon>Actinomycetota</taxon>
        <taxon>Actinomycetes</taxon>
        <taxon>Micrococcales</taxon>
        <taxon>Dermabacteraceae</taxon>
        <taxon>Dermabacter</taxon>
    </lineage>
</organism>
<sequence length="45" mass="4858">MAWIDLPSLEVSASEQYYASIDRGSVRFINGTRTSTLCSTSTATA</sequence>
<name>A0ABR4SH83_9MICO</name>
<evidence type="ECO:0000313" key="1">
    <source>
        <dbReference type="EMBL" id="KDS92495.1"/>
    </source>
</evidence>